<evidence type="ECO:0000256" key="6">
    <source>
        <dbReference type="ARBA" id="ARBA00035484"/>
    </source>
</evidence>
<dbReference type="InterPro" id="IPR005290">
    <property type="entry name" value="Ribosomal_uS15_bac-type"/>
</dbReference>
<organism evidence="9">
    <name type="scientific">Monsonia vanderietiae</name>
    <name type="common">Bushman's candle</name>
    <name type="synonym">Sarcocaulon vanderietiae</name>
    <dbReference type="NCBI Taxonomy" id="28970"/>
    <lineage>
        <taxon>Eukaryota</taxon>
        <taxon>Viridiplantae</taxon>
        <taxon>Streptophyta</taxon>
        <taxon>Embryophyta</taxon>
        <taxon>Tracheophyta</taxon>
        <taxon>Spermatophyta</taxon>
        <taxon>Magnoliopsida</taxon>
        <taxon>eudicotyledons</taxon>
        <taxon>Gunneridae</taxon>
        <taxon>Pentapetalae</taxon>
        <taxon>rosids</taxon>
        <taxon>malvids</taxon>
        <taxon>Geraniales</taxon>
        <taxon>Geraniaceae</taxon>
        <taxon>Monsonia</taxon>
    </lineage>
</organism>
<feature type="compositionally biased region" description="Polar residues" evidence="8">
    <location>
        <begin position="86"/>
        <end position="108"/>
    </location>
</feature>
<feature type="region of interest" description="Disordered" evidence="8">
    <location>
        <begin position="77"/>
        <end position="120"/>
    </location>
</feature>
<evidence type="ECO:0000256" key="3">
    <source>
        <dbReference type="ARBA" id="ARBA00022980"/>
    </source>
</evidence>
<dbReference type="PANTHER" id="PTHR23321:SF26">
    <property type="entry name" value="SMALL RIBOSOMAL SUBUNIT PROTEIN US15M"/>
    <property type="match status" value="1"/>
</dbReference>
<keyword evidence="9" id="KW-0150">Chloroplast</keyword>
<dbReference type="AlphaFoldDB" id="B7T420"/>
<dbReference type="EMBL" id="EU922514">
    <property type="protein sequence ID" value="ACH47311.1"/>
    <property type="molecule type" value="Genomic_DNA"/>
</dbReference>
<comment type="subunit">
    <text evidence="2">Part of the 30S ribosomal subunit.</text>
</comment>
<sequence>MGKTPLISAISQEKKNTGSIEFQLFSLDNKIQRISSHLKFHKNDYCARRCLQKLLANRERLRYYLVEKKRKKNQVSRGDFIGGLNIQESPTSIQESPTSIQESPTSIQESTTSIRESRTS</sequence>
<dbReference type="PROSITE" id="PS00362">
    <property type="entry name" value="RIBOSOMAL_S15"/>
    <property type="match status" value="1"/>
</dbReference>
<accession>B7T420</accession>
<reference evidence="9" key="1">
    <citation type="journal article" date="2008" name="Proc. Natl. Acad. Sci. U.S.A.">
        <title>Genome-wide analyses of Geraniaceae plastid DNA reveal unprecedented patterns of increased nucleotide substitutions.</title>
        <authorList>
            <person name="Guisinger M.M."/>
            <person name="Kuehl J.V."/>
            <person name="Boore J.L."/>
            <person name="Jansen R.K."/>
        </authorList>
    </citation>
    <scope>NUCLEOTIDE SEQUENCE</scope>
</reference>
<dbReference type="GO" id="GO:0003735">
    <property type="term" value="F:structural constituent of ribosome"/>
    <property type="evidence" value="ECO:0007669"/>
    <property type="project" value="InterPro"/>
</dbReference>
<dbReference type="GO" id="GO:0005840">
    <property type="term" value="C:ribosome"/>
    <property type="evidence" value="ECO:0007669"/>
    <property type="project" value="UniProtKB-KW"/>
</dbReference>
<keyword evidence="3 7" id="KW-0689">Ribosomal protein</keyword>
<dbReference type="SUPFAM" id="SSF47060">
    <property type="entry name" value="S15/NS1 RNA-binding domain"/>
    <property type="match status" value="1"/>
</dbReference>
<name>B7T420_MONVN</name>
<evidence type="ECO:0000256" key="5">
    <source>
        <dbReference type="ARBA" id="ARBA00035250"/>
    </source>
</evidence>
<geneLocation type="chloroplast" evidence="9"/>
<proteinExistence type="inferred from homology"/>
<dbReference type="GO" id="GO:0006412">
    <property type="term" value="P:translation"/>
    <property type="evidence" value="ECO:0007669"/>
    <property type="project" value="InterPro"/>
</dbReference>
<dbReference type="InterPro" id="IPR009068">
    <property type="entry name" value="uS15_NS1_RNA-bd_sf"/>
</dbReference>
<evidence type="ECO:0000313" key="9">
    <source>
        <dbReference type="EMBL" id="ACH47311.1"/>
    </source>
</evidence>
<keyword evidence="4 7" id="KW-0687">Ribonucleoprotein</keyword>
<gene>
    <name evidence="9" type="primary">rps15</name>
</gene>
<protein>
    <recommendedName>
        <fullName evidence="5">Small ribosomal subunit protein uS15c</fullName>
    </recommendedName>
    <alternativeName>
        <fullName evidence="6">30S ribosomal protein S15, chloroplastic</fullName>
    </alternativeName>
</protein>
<evidence type="ECO:0000256" key="8">
    <source>
        <dbReference type="SAM" id="MobiDB-lite"/>
    </source>
</evidence>
<comment type="similarity">
    <text evidence="1 7">Belongs to the universal ribosomal protein uS15 family.</text>
</comment>
<evidence type="ECO:0000256" key="2">
    <source>
        <dbReference type="ARBA" id="ARBA00011458"/>
    </source>
</evidence>
<evidence type="ECO:0000256" key="4">
    <source>
        <dbReference type="ARBA" id="ARBA00023274"/>
    </source>
</evidence>
<dbReference type="InterPro" id="IPR000589">
    <property type="entry name" value="Ribosomal_uS15"/>
</dbReference>
<dbReference type="SMART" id="SM01387">
    <property type="entry name" value="Ribosomal_S15"/>
    <property type="match status" value="1"/>
</dbReference>
<evidence type="ECO:0000256" key="1">
    <source>
        <dbReference type="ARBA" id="ARBA00008434"/>
    </source>
</evidence>
<dbReference type="PANTHER" id="PTHR23321">
    <property type="entry name" value="RIBOSOMAL PROTEIN S15, BACTERIAL AND ORGANELLAR"/>
    <property type="match status" value="1"/>
</dbReference>
<keyword evidence="9" id="KW-0934">Plastid</keyword>
<dbReference type="Gene3D" id="1.10.287.10">
    <property type="entry name" value="S15/NS1, RNA-binding"/>
    <property type="match status" value="1"/>
</dbReference>
<dbReference type="Pfam" id="PF00312">
    <property type="entry name" value="Ribosomal_S15"/>
    <property type="match status" value="1"/>
</dbReference>
<dbReference type="GO" id="GO:1990904">
    <property type="term" value="C:ribonucleoprotein complex"/>
    <property type="evidence" value="ECO:0007669"/>
    <property type="project" value="UniProtKB-KW"/>
</dbReference>
<dbReference type="GO" id="GO:0005737">
    <property type="term" value="C:cytoplasm"/>
    <property type="evidence" value="ECO:0007669"/>
    <property type="project" value="UniProtKB-ARBA"/>
</dbReference>
<evidence type="ECO:0000256" key="7">
    <source>
        <dbReference type="RuleBase" id="RU003919"/>
    </source>
</evidence>